<gene>
    <name evidence="1" type="ORF">SAMN05443429_10855</name>
</gene>
<protein>
    <submittedName>
        <fullName evidence="1">Uncharacterized protein</fullName>
    </submittedName>
</protein>
<evidence type="ECO:0000313" key="1">
    <source>
        <dbReference type="EMBL" id="SHJ04934.1"/>
    </source>
</evidence>
<dbReference type="Proteomes" id="UP000184335">
    <property type="component" value="Unassembled WGS sequence"/>
</dbReference>
<reference evidence="1 2" key="1">
    <citation type="submission" date="2016-11" db="EMBL/GenBank/DDBJ databases">
        <authorList>
            <person name="Jaros S."/>
            <person name="Januszkiewicz K."/>
            <person name="Wedrychowicz H."/>
        </authorList>
    </citation>
    <scope>NUCLEOTIDE SEQUENCE [LARGE SCALE GENOMIC DNA]</scope>
    <source>
        <strain evidence="1 2">DSM 25479</strain>
    </source>
</reference>
<dbReference type="AlphaFoldDB" id="A0A1M6G4U6"/>
<keyword evidence="2" id="KW-1185">Reference proteome</keyword>
<sequence>MNLDAYAVERISKIIDCQGYCKLGIEVEPGSIRSLRI</sequence>
<accession>A0A1M6G4U6</accession>
<name>A0A1M6G4U6_9FLAO</name>
<evidence type="ECO:0000313" key="2">
    <source>
        <dbReference type="Proteomes" id="UP000184335"/>
    </source>
</evidence>
<proteinExistence type="predicted"/>
<dbReference type="EMBL" id="FQYI01000008">
    <property type="protein sequence ID" value="SHJ04934.1"/>
    <property type="molecule type" value="Genomic_DNA"/>
</dbReference>
<organism evidence="1 2">
    <name type="scientific">Cruoricaptor ignavus</name>
    <dbReference type="NCBI Taxonomy" id="1118202"/>
    <lineage>
        <taxon>Bacteria</taxon>
        <taxon>Pseudomonadati</taxon>
        <taxon>Bacteroidota</taxon>
        <taxon>Flavobacteriia</taxon>
        <taxon>Flavobacteriales</taxon>
        <taxon>Weeksellaceae</taxon>
        <taxon>Cruoricaptor</taxon>
    </lineage>
</organism>
<dbReference type="STRING" id="1118202.SAMN05443429_10855"/>